<reference evidence="2" key="1">
    <citation type="submission" date="2016-06" db="EMBL/GenBank/DDBJ databases">
        <title>Parallel loss of symbiosis genes in relatives of nitrogen-fixing non-legume Parasponia.</title>
        <authorList>
            <person name="Van Velzen R."/>
            <person name="Holmer R."/>
            <person name="Bu F."/>
            <person name="Rutten L."/>
            <person name="Van Zeijl A."/>
            <person name="Liu W."/>
            <person name="Santuari L."/>
            <person name="Cao Q."/>
            <person name="Sharma T."/>
            <person name="Shen D."/>
            <person name="Roswanjaya Y."/>
            <person name="Wardhani T."/>
            <person name="Kalhor M.S."/>
            <person name="Jansen J."/>
            <person name="Van den Hoogen J."/>
            <person name="Gungor B."/>
            <person name="Hartog M."/>
            <person name="Hontelez J."/>
            <person name="Verver J."/>
            <person name="Yang W.-C."/>
            <person name="Schijlen E."/>
            <person name="Repin R."/>
            <person name="Schilthuizen M."/>
            <person name="Schranz E."/>
            <person name="Heidstra R."/>
            <person name="Miyata K."/>
            <person name="Fedorova E."/>
            <person name="Kohlen W."/>
            <person name="Bisseling T."/>
            <person name="Smit S."/>
            <person name="Geurts R."/>
        </authorList>
    </citation>
    <scope>NUCLEOTIDE SEQUENCE [LARGE SCALE GENOMIC DNA]</scope>
    <source>
        <strain evidence="2">cv. WU1-14</strain>
    </source>
</reference>
<accession>A0A2P5A551</accession>
<proteinExistence type="predicted"/>
<dbReference type="EMBL" id="JXTB01000970">
    <property type="protein sequence ID" value="PON31629.1"/>
    <property type="molecule type" value="Genomic_DNA"/>
</dbReference>
<sequence>MPENALEKDIPEEMELILIGFCKTLSHPNTNLQCSSTIYIRVHNDAVLHAVNVSVMSSYF</sequence>
<evidence type="ECO:0000313" key="2">
    <source>
        <dbReference type="Proteomes" id="UP000237105"/>
    </source>
</evidence>
<dbReference type="AlphaFoldDB" id="A0A2P5A551"/>
<organism evidence="1 2">
    <name type="scientific">Parasponia andersonii</name>
    <name type="common">Sponia andersonii</name>
    <dbReference type="NCBI Taxonomy" id="3476"/>
    <lineage>
        <taxon>Eukaryota</taxon>
        <taxon>Viridiplantae</taxon>
        <taxon>Streptophyta</taxon>
        <taxon>Embryophyta</taxon>
        <taxon>Tracheophyta</taxon>
        <taxon>Spermatophyta</taxon>
        <taxon>Magnoliopsida</taxon>
        <taxon>eudicotyledons</taxon>
        <taxon>Gunneridae</taxon>
        <taxon>Pentapetalae</taxon>
        <taxon>rosids</taxon>
        <taxon>fabids</taxon>
        <taxon>Rosales</taxon>
        <taxon>Cannabaceae</taxon>
        <taxon>Parasponia</taxon>
    </lineage>
</organism>
<dbReference type="Proteomes" id="UP000237105">
    <property type="component" value="Unassembled WGS sequence"/>
</dbReference>
<keyword evidence="2" id="KW-1185">Reference proteome</keyword>
<protein>
    <submittedName>
        <fullName evidence="1">Uncharacterized protein</fullName>
    </submittedName>
</protein>
<evidence type="ECO:0000313" key="1">
    <source>
        <dbReference type="EMBL" id="PON31629.1"/>
    </source>
</evidence>
<gene>
    <name evidence="1" type="ORF">PanWU01x14_368450</name>
</gene>
<comment type="caution">
    <text evidence="1">The sequence shown here is derived from an EMBL/GenBank/DDBJ whole genome shotgun (WGS) entry which is preliminary data.</text>
</comment>
<name>A0A2P5A551_PARAD</name>